<dbReference type="InterPro" id="IPR036065">
    <property type="entry name" value="BolA-like_sf"/>
</dbReference>
<accession>A0A158JBL6</accession>
<dbReference type="Proteomes" id="UP000054770">
    <property type="component" value="Unassembled WGS sequence"/>
</dbReference>
<dbReference type="PIRSF" id="PIRSF003113">
    <property type="entry name" value="BolA"/>
    <property type="match status" value="1"/>
</dbReference>
<dbReference type="Gene3D" id="3.30.300.90">
    <property type="entry name" value="BolA-like"/>
    <property type="match status" value="1"/>
</dbReference>
<dbReference type="PANTHER" id="PTHR46230">
    <property type="match status" value="1"/>
</dbReference>
<dbReference type="AlphaFoldDB" id="A0A158JBL6"/>
<dbReference type="SUPFAM" id="SSF82657">
    <property type="entry name" value="BolA-like"/>
    <property type="match status" value="1"/>
</dbReference>
<dbReference type="Pfam" id="PF01722">
    <property type="entry name" value="BolA"/>
    <property type="match status" value="1"/>
</dbReference>
<dbReference type="EMBL" id="FCON02000038">
    <property type="protein sequence ID" value="SAL65839.1"/>
    <property type="molecule type" value="Genomic_DNA"/>
</dbReference>
<protein>
    <submittedName>
        <fullName evidence="2">BolA family protein</fullName>
    </submittedName>
</protein>
<dbReference type="GO" id="GO:0016226">
    <property type="term" value="P:iron-sulfur cluster assembly"/>
    <property type="evidence" value="ECO:0007669"/>
    <property type="project" value="TreeGrafter"/>
</dbReference>
<evidence type="ECO:0000256" key="1">
    <source>
        <dbReference type="RuleBase" id="RU003860"/>
    </source>
</evidence>
<dbReference type="RefSeq" id="WP_087645749.1">
    <property type="nucleotide sequence ID" value="NZ_FCON02000038.1"/>
</dbReference>
<comment type="caution">
    <text evidence="2">The sequence shown here is derived from an EMBL/GenBank/DDBJ whole genome shotgun (WGS) entry which is preliminary data.</text>
</comment>
<dbReference type="InterPro" id="IPR002634">
    <property type="entry name" value="BolA"/>
</dbReference>
<proteinExistence type="inferred from homology"/>
<evidence type="ECO:0000313" key="3">
    <source>
        <dbReference type="Proteomes" id="UP000054770"/>
    </source>
</evidence>
<organism evidence="2 3">
    <name type="scientific">Caballeronia choica</name>
    <dbReference type="NCBI Taxonomy" id="326476"/>
    <lineage>
        <taxon>Bacteria</taxon>
        <taxon>Pseudomonadati</taxon>
        <taxon>Pseudomonadota</taxon>
        <taxon>Betaproteobacteria</taxon>
        <taxon>Burkholderiales</taxon>
        <taxon>Burkholderiaceae</taxon>
        <taxon>Caballeronia</taxon>
    </lineage>
</organism>
<comment type="similarity">
    <text evidence="1">Belongs to the BolA/IbaG family.</text>
</comment>
<dbReference type="PANTHER" id="PTHR46230:SF7">
    <property type="entry name" value="BOLA-LIKE PROTEIN 1"/>
    <property type="match status" value="1"/>
</dbReference>
<dbReference type="OrthoDB" id="5296536at2"/>
<keyword evidence="3" id="KW-1185">Reference proteome</keyword>
<name>A0A158JBL6_9BURK</name>
<gene>
    <name evidence="2" type="ORF">AWB68_03655</name>
</gene>
<sequence>MTHHLGDFTSASAADKIAHLEARLNAALAPVSLHIDDDSAAHAGHAGAASGSHYTVTIVSAQFAGKPRVARHRLVYDALAEELRRGVHALAIKAYTPEEFAEQFE</sequence>
<reference evidence="2" key="1">
    <citation type="submission" date="2016-01" db="EMBL/GenBank/DDBJ databases">
        <authorList>
            <person name="Peeters C."/>
        </authorList>
    </citation>
    <scope>NUCLEOTIDE SEQUENCE [LARGE SCALE GENOMIC DNA]</scope>
    <source>
        <strain evidence="2">LMG 22940</strain>
    </source>
</reference>
<evidence type="ECO:0000313" key="2">
    <source>
        <dbReference type="EMBL" id="SAL65839.1"/>
    </source>
</evidence>